<dbReference type="EMBL" id="JACWMW010000001">
    <property type="protein sequence ID" value="MBD1384003.1"/>
    <property type="molecule type" value="Genomic_DNA"/>
</dbReference>
<dbReference type="RefSeq" id="WP_191173911.1">
    <property type="nucleotide sequence ID" value="NZ_JACWMW010000001.1"/>
</dbReference>
<sequence>MHSKRFTNWYVSLVLLLSVLVVSCQKDTGEQAVDQKKIALNADSALSATSPDNFLATEGTLTIKMKDTTYTFDAAKDSVAFVNMSAGDNRYFGITAINKEHTMSFGVSSKGAAADSLTRPVAGGQLLMMADVMHTRQYTLTQYAEPGDAGKINLVQYRQNDMLAKGNFFTFLSKDDDPNSSLYRVEGIFELKLKKQ</sequence>
<evidence type="ECO:0000256" key="1">
    <source>
        <dbReference type="SAM" id="SignalP"/>
    </source>
</evidence>
<evidence type="ECO:0000313" key="2">
    <source>
        <dbReference type="EMBL" id="MBD1384003.1"/>
    </source>
</evidence>
<keyword evidence="1" id="KW-0732">Signal</keyword>
<feature type="signal peptide" evidence="1">
    <location>
        <begin position="1"/>
        <end position="26"/>
    </location>
</feature>
<reference evidence="2 3" key="1">
    <citation type="submission" date="2020-09" db="EMBL/GenBank/DDBJ databases">
        <title>Novel species of Mucilaginibacter isolated from a glacier on the Tibetan Plateau.</title>
        <authorList>
            <person name="Liu Q."/>
            <person name="Xin Y.-H."/>
        </authorList>
    </citation>
    <scope>NUCLEOTIDE SEQUENCE [LARGE SCALE GENOMIC DNA]</scope>
    <source>
        <strain evidence="2 3">CGMCC 1.13878</strain>
    </source>
</reference>
<evidence type="ECO:0000313" key="3">
    <source>
        <dbReference type="Proteomes" id="UP000618754"/>
    </source>
</evidence>
<accession>A0ABR7X077</accession>
<feature type="chain" id="PRO_5045636034" description="Lipoprotein" evidence="1">
    <location>
        <begin position="27"/>
        <end position="196"/>
    </location>
</feature>
<dbReference type="Proteomes" id="UP000618754">
    <property type="component" value="Unassembled WGS sequence"/>
</dbReference>
<comment type="caution">
    <text evidence="2">The sequence shown here is derived from an EMBL/GenBank/DDBJ whole genome shotgun (WGS) entry which is preliminary data.</text>
</comment>
<evidence type="ECO:0008006" key="4">
    <source>
        <dbReference type="Google" id="ProtNLM"/>
    </source>
</evidence>
<protein>
    <recommendedName>
        <fullName evidence="4">Lipoprotein</fullName>
    </recommendedName>
</protein>
<organism evidence="2 3">
    <name type="scientific">Mucilaginibacter rigui</name>
    <dbReference type="NCBI Taxonomy" id="534635"/>
    <lineage>
        <taxon>Bacteria</taxon>
        <taxon>Pseudomonadati</taxon>
        <taxon>Bacteroidota</taxon>
        <taxon>Sphingobacteriia</taxon>
        <taxon>Sphingobacteriales</taxon>
        <taxon>Sphingobacteriaceae</taxon>
        <taxon>Mucilaginibacter</taxon>
    </lineage>
</organism>
<proteinExistence type="predicted"/>
<keyword evidence="3" id="KW-1185">Reference proteome</keyword>
<gene>
    <name evidence="2" type="ORF">IDJ75_01845</name>
</gene>
<dbReference type="PROSITE" id="PS51257">
    <property type="entry name" value="PROKAR_LIPOPROTEIN"/>
    <property type="match status" value="1"/>
</dbReference>
<name>A0ABR7X077_9SPHI</name>